<feature type="compositionally biased region" description="Polar residues" evidence="1">
    <location>
        <begin position="179"/>
        <end position="197"/>
    </location>
</feature>
<accession>A0AA40E884</accession>
<sequence length="588" mass="63016">MSSEPNRLASALASKSKTQPPETGHQAIVGPLSGPHAMPFVSSNQTSAGGGHASATGNKAFKSGCNVFPGSNRAFVRDMRAIVGGSQASRPGSATPAVPAGVNIKIEPGEIVEDMPPSGSIAPPGSVVPAPGRTAAAVPQFRRPLPSHRPLPLVLGVPSTHGFSTGPRNNKDPLGQPAQAISQLSKPDSTQHPSQAKSYDKPILSPTTALMDYTQSQTPPYDPEYEIRLTRVGDFVVTIHLMDTRIPAVGGFRDERAARRSTAARALVQLGVWPAHMSPLGRPFPPGPRAGPRAHDTFRDARRQSGGAYGREARESSSASRALPTITRGDHDHVVEDAPMRKPSLIDASSKQPPELLEQLQKVMGPVMGRDRSKDSPAAVAAFLEGMAIGARVARSGGQKSRRGRDRAGREARDRGTRSRSPRRSDDSASRRHRARSPHPRRHDRSSSRARASSPAQDRPAALDHYFPRREQPPAPPNHYSPRVRKNQLLAGGHRAPLPPQSQAAAAAGAVRVDSDRSYYAAGTKMSAAEEAEMWLANEAAGYGSGPLKKMWQRSGAPPGIGRPSSGAINEEWPHDLFMKREREFERS</sequence>
<feature type="region of interest" description="Disordered" evidence="1">
    <location>
        <begin position="553"/>
        <end position="575"/>
    </location>
</feature>
<name>A0AA40E884_9PEZI</name>
<protein>
    <submittedName>
        <fullName evidence="2">Uncharacterized protein</fullName>
    </submittedName>
</protein>
<feature type="compositionally biased region" description="Low complexity" evidence="1">
    <location>
        <begin position="449"/>
        <end position="460"/>
    </location>
</feature>
<dbReference type="AlphaFoldDB" id="A0AA40E884"/>
<feature type="compositionally biased region" description="Basic and acidic residues" evidence="1">
    <location>
        <begin position="406"/>
        <end position="430"/>
    </location>
</feature>
<gene>
    <name evidence="2" type="ORF">B0H67DRAFT_679427</name>
</gene>
<proteinExistence type="predicted"/>
<evidence type="ECO:0000313" key="2">
    <source>
        <dbReference type="EMBL" id="KAK0731869.1"/>
    </source>
</evidence>
<evidence type="ECO:0000313" key="3">
    <source>
        <dbReference type="Proteomes" id="UP001172102"/>
    </source>
</evidence>
<organism evidence="2 3">
    <name type="scientific">Lasiosphaeris hirsuta</name>
    <dbReference type="NCBI Taxonomy" id="260670"/>
    <lineage>
        <taxon>Eukaryota</taxon>
        <taxon>Fungi</taxon>
        <taxon>Dikarya</taxon>
        <taxon>Ascomycota</taxon>
        <taxon>Pezizomycotina</taxon>
        <taxon>Sordariomycetes</taxon>
        <taxon>Sordariomycetidae</taxon>
        <taxon>Sordariales</taxon>
        <taxon>Lasiosphaeriaceae</taxon>
        <taxon>Lasiosphaeris</taxon>
    </lineage>
</organism>
<feature type="region of interest" description="Disordered" evidence="1">
    <location>
        <begin position="393"/>
        <end position="460"/>
    </location>
</feature>
<feature type="region of interest" description="Disordered" evidence="1">
    <location>
        <begin position="149"/>
        <end position="204"/>
    </location>
</feature>
<dbReference type="SUPFAM" id="SSF54768">
    <property type="entry name" value="dsRNA-binding domain-like"/>
    <property type="match status" value="1"/>
</dbReference>
<keyword evidence="3" id="KW-1185">Reference proteome</keyword>
<feature type="region of interest" description="Disordered" evidence="1">
    <location>
        <begin position="1"/>
        <end position="55"/>
    </location>
</feature>
<reference evidence="2" key="1">
    <citation type="submission" date="2023-06" db="EMBL/GenBank/DDBJ databases">
        <title>Genome-scale phylogeny and comparative genomics of the fungal order Sordariales.</title>
        <authorList>
            <consortium name="Lawrence Berkeley National Laboratory"/>
            <person name="Hensen N."/>
            <person name="Bonometti L."/>
            <person name="Westerberg I."/>
            <person name="Brannstrom I.O."/>
            <person name="Guillou S."/>
            <person name="Cros-Aarteil S."/>
            <person name="Calhoun S."/>
            <person name="Haridas S."/>
            <person name="Kuo A."/>
            <person name="Mondo S."/>
            <person name="Pangilinan J."/>
            <person name="Riley R."/>
            <person name="Labutti K."/>
            <person name="Andreopoulos B."/>
            <person name="Lipzen A."/>
            <person name="Chen C."/>
            <person name="Yanf M."/>
            <person name="Daum C."/>
            <person name="Ng V."/>
            <person name="Clum A."/>
            <person name="Steindorff A."/>
            <person name="Ohm R."/>
            <person name="Martin F."/>
            <person name="Silar P."/>
            <person name="Natvig D."/>
            <person name="Lalanne C."/>
            <person name="Gautier V."/>
            <person name="Ament-Velasquez S.L."/>
            <person name="Kruys A."/>
            <person name="Hutchinson M.I."/>
            <person name="Powell A.J."/>
            <person name="Barry K."/>
            <person name="Miller A.N."/>
            <person name="Grigoriev I.V."/>
            <person name="Debuchy R."/>
            <person name="Gladieux P."/>
            <person name="Thoren M.H."/>
            <person name="Johannesson H."/>
        </authorList>
    </citation>
    <scope>NUCLEOTIDE SEQUENCE</scope>
    <source>
        <strain evidence="2">SMH4607-1</strain>
    </source>
</reference>
<dbReference type="EMBL" id="JAUKUA010000001">
    <property type="protein sequence ID" value="KAK0731869.1"/>
    <property type="molecule type" value="Genomic_DNA"/>
</dbReference>
<feature type="region of interest" description="Disordered" evidence="1">
    <location>
        <begin position="303"/>
        <end position="336"/>
    </location>
</feature>
<feature type="compositionally biased region" description="Basic residues" evidence="1">
    <location>
        <begin position="431"/>
        <end position="444"/>
    </location>
</feature>
<comment type="caution">
    <text evidence="2">The sequence shown here is derived from an EMBL/GenBank/DDBJ whole genome shotgun (WGS) entry which is preliminary data.</text>
</comment>
<evidence type="ECO:0000256" key="1">
    <source>
        <dbReference type="SAM" id="MobiDB-lite"/>
    </source>
</evidence>
<dbReference type="Proteomes" id="UP001172102">
    <property type="component" value="Unassembled WGS sequence"/>
</dbReference>